<reference evidence="3 4" key="1">
    <citation type="submission" date="2020-07" db="EMBL/GenBank/DDBJ databases">
        <title>Sequencing the genomes of 1000 actinobacteria strains.</title>
        <authorList>
            <person name="Klenk H.-P."/>
        </authorList>
    </citation>
    <scope>NUCLEOTIDE SEQUENCE [LARGE SCALE GENOMIC DNA]</scope>
    <source>
        <strain evidence="3 4">DSM 21350</strain>
    </source>
</reference>
<evidence type="ECO:0000313" key="3">
    <source>
        <dbReference type="EMBL" id="NYD41941.1"/>
    </source>
</evidence>
<feature type="transmembrane region" description="Helical" evidence="2">
    <location>
        <begin position="27"/>
        <end position="53"/>
    </location>
</feature>
<evidence type="ECO:0000256" key="2">
    <source>
        <dbReference type="SAM" id="Phobius"/>
    </source>
</evidence>
<keyword evidence="2" id="KW-1133">Transmembrane helix</keyword>
<organism evidence="3 4">
    <name type="scientific">Nocardioides panaciterrulae</name>
    <dbReference type="NCBI Taxonomy" id="661492"/>
    <lineage>
        <taxon>Bacteria</taxon>
        <taxon>Bacillati</taxon>
        <taxon>Actinomycetota</taxon>
        <taxon>Actinomycetes</taxon>
        <taxon>Propionibacteriales</taxon>
        <taxon>Nocardioidaceae</taxon>
        <taxon>Nocardioides</taxon>
    </lineage>
</organism>
<feature type="transmembrane region" description="Helical" evidence="2">
    <location>
        <begin position="65"/>
        <end position="85"/>
    </location>
</feature>
<proteinExistence type="predicted"/>
<name>A0A7Y9E6U2_9ACTN</name>
<keyword evidence="2" id="KW-0812">Transmembrane</keyword>
<feature type="region of interest" description="Disordered" evidence="1">
    <location>
        <begin position="1"/>
        <end position="21"/>
    </location>
</feature>
<dbReference type="EMBL" id="JACCBG010000001">
    <property type="protein sequence ID" value="NYD41941.1"/>
    <property type="molecule type" value="Genomic_DNA"/>
</dbReference>
<dbReference type="Proteomes" id="UP000535511">
    <property type="component" value="Unassembled WGS sequence"/>
</dbReference>
<keyword evidence="4" id="KW-1185">Reference proteome</keyword>
<protein>
    <submittedName>
        <fullName evidence="3">Uncharacterized protein</fullName>
    </submittedName>
</protein>
<dbReference type="AlphaFoldDB" id="A0A7Y9E6U2"/>
<accession>A0A7Y9E6U2</accession>
<evidence type="ECO:0000313" key="4">
    <source>
        <dbReference type="Proteomes" id="UP000535511"/>
    </source>
</evidence>
<gene>
    <name evidence="3" type="ORF">BJZ21_002024</name>
</gene>
<dbReference type="RefSeq" id="WP_179663617.1">
    <property type="nucleotide sequence ID" value="NZ_JACCBG010000001.1"/>
</dbReference>
<keyword evidence="2" id="KW-0472">Membrane</keyword>
<sequence>MSDTATIQLPQAVRPGPDPRARRDHRWAWWSLLLFLPSLAAAIAVGELLATAYGYSGFETSTAPGWLAVAVGYPALLVFMAPALLTSHYGMNAVHRGVRGGVVPVCVAWALPLVFLVQNLLAWKVG</sequence>
<feature type="transmembrane region" description="Helical" evidence="2">
    <location>
        <begin position="97"/>
        <end position="117"/>
    </location>
</feature>
<evidence type="ECO:0000256" key="1">
    <source>
        <dbReference type="SAM" id="MobiDB-lite"/>
    </source>
</evidence>
<comment type="caution">
    <text evidence="3">The sequence shown here is derived from an EMBL/GenBank/DDBJ whole genome shotgun (WGS) entry which is preliminary data.</text>
</comment>